<protein>
    <recommendedName>
        <fullName evidence="2">diguanylate cyclase</fullName>
        <ecNumber evidence="2">2.7.7.65</ecNumber>
    </recommendedName>
</protein>
<evidence type="ECO:0000259" key="9">
    <source>
        <dbReference type="PROSITE" id="PS50112"/>
    </source>
</evidence>
<dbReference type="EMBL" id="VOPY01000002">
    <property type="protein sequence ID" value="TXC69132.1"/>
    <property type="molecule type" value="Genomic_DNA"/>
</dbReference>
<dbReference type="Proteomes" id="UP000321129">
    <property type="component" value="Unassembled WGS sequence"/>
</dbReference>
<reference evidence="12 13" key="1">
    <citation type="submission" date="2019-08" db="EMBL/GenBank/DDBJ databases">
        <title>Sphingorhabdus soil sp. nov., isolated from arctic soil.</title>
        <authorList>
            <person name="Liu Y."/>
        </authorList>
    </citation>
    <scope>NUCLEOTIDE SEQUENCE [LARGE SCALE GENOMIC DNA]</scope>
    <source>
        <strain evidence="12 13">D-2Q-5-6</strain>
    </source>
</reference>
<feature type="domain" description="GGDEF" evidence="11">
    <location>
        <begin position="462"/>
        <end position="595"/>
    </location>
</feature>
<evidence type="ECO:0000256" key="8">
    <source>
        <dbReference type="SAM" id="Phobius"/>
    </source>
</evidence>
<dbReference type="PANTHER" id="PTHR45138">
    <property type="entry name" value="REGULATORY COMPONENTS OF SENSORY TRANSDUCTION SYSTEM"/>
    <property type="match status" value="1"/>
</dbReference>
<dbReference type="PROSITE" id="PS50887">
    <property type="entry name" value="GGDEF"/>
    <property type="match status" value="1"/>
</dbReference>
<comment type="subcellular location">
    <subcellularLocation>
        <location evidence="1">Cell membrane</location>
        <topology evidence="1">Multi-pass membrane protein</topology>
    </subcellularLocation>
</comment>
<dbReference type="Gene3D" id="3.30.450.20">
    <property type="entry name" value="PAS domain"/>
    <property type="match status" value="1"/>
</dbReference>
<feature type="transmembrane region" description="Helical" evidence="8">
    <location>
        <begin position="155"/>
        <end position="173"/>
    </location>
</feature>
<dbReference type="NCBIfam" id="TIGR00254">
    <property type="entry name" value="GGDEF"/>
    <property type="match status" value="1"/>
</dbReference>
<keyword evidence="6 8" id="KW-0472">Membrane</keyword>
<dbReference type="InterPro" id="IPR000700">
    <property type="entry name" value="PAS-assoc_C"/>
</dbReference>
<evidence type="ECO:0000256" key="3">
    <source>
        <dbReference type="ARBA" id="ARBA00022475"/>
    </source>
</evidence>
<keyword evidence="3" id="KW-1003">Cell membrane</keyword>
<dbReference type="SMART" id="SM00267">
    <property type="entry name" value="GGDEF"/>
    <property type="match status" value="1"/>
</dbReference>
<dbReference type="InterPro" id="IPR000014">
    <property type="entry name" value="PAS"/>
</dbReference>
<dbReference type="Gene3D" id="3.30.70.270">
    <property type="match status" value="1"/>
</dbReference>
<feature type="transmembrane region" description="Helical" evidence="8">
    <location>
        <begin position="218"/>
        <end position="235"/>
    </location>
</feature>
<dbReference type="GO" id="GO:0005886">
    <property type="term" value="C:plasma membrane"/>
    <property type="evidence" value="ECO:0007669"/>
    <property type="project" value="UniProtKB-SubCell"/>
</dbReference>
<dbReference type="SMART" id="SM00091">
    <property type="entry name" value="PAS"/>
    <property type="match status" value="1"/>
</dbReference>
<dbReference type="InterPro" id="IPR001610">
    <property type="entry name" value="PAC"/>
</dbReference>
<feature type="transmembrane region" description="Helical" evidence="8">
    <location>
        <begin position="66"/>
        <end position="85"/>
    </location>
</feature>
<dbReference type="FunFam" id="3.30.70.270:FF:000001">
    <property type="entry name" value="Diguanylate cyclase domain protein"/>
    <property type="match status" value="1"/>
</dbReference>
<dbReference type="Pfam" id="PF00990">
    <property type="entry name" value="GGDEF"/>
    <property type="match status" value="1"/>
</dbReference>
<evidence type="ECO:0000256" key="1">
    <source>
        <dbReference type="ARBA" id="ARBA00004651"/>
    </source>
</evidence>
<feature type="transmembrane region" description="Helical" evidence="8">
    <location>
        <begin position="267"/>
        <end position="289"/>
    </location>
</feature>
<dbReference type="InterPro" id="IPR000160">
    <property type="entry name" value="GGDEF_dom"/>
</dbReference>
<evidence type="ECO:0000313" key="13">
    <source>
        <dbReference type="Proteomes" id="UP000321129"/>
    </source>
</evidence>
<proteinExistence type="predicted"/>
<feature type="transmembrane region" description="Helical" evidence="8">
    <location>
        <begin position="36"/>
        <end position="54"/>
    </location>
</feature>
<evidence type="ECO:0000256" key="7">
    <source>
        <dbReference type="ARBA" id="ARBA00034247"/>
    </source>
</evidence>
<sequence length="595" mass="63672">MTRRFTFGLGGAWLRAIIIGLIYFVAASATIMSTRFGGGVAFIWVATAILLAELSLSSPKRWVRPLLTCGIASFIATSVFGFGLWAAGPLAVFNLTEAVIGAALLRRLNHRRGPLASLHDVVSFVVAAGIVAPAISGLGGASIAAVLGLDYWSNWASWVAGHALGTVAFAPIVGAVMRSDTHKFVIGAKRRTIIQNGTMLVLIFVTDVAVFWHNSHPLLFLPILVVMMATIWRGQFGAGVSIVMLALVGGFFTVAGAGSTAQTTEAIASATVFFQFYLAVTVLTVLPVAADLTRRKLLHEKLLASEARYRLVTENSSDLILNLDPDGTILYASQSIAELGDYSARDLVGMRGSDLVLKEDRHDTNAIFVEALSHPDQTFTSEFRGVGRDGTTIWFEMRCRGVVDDDGSISGVVSSIRDIADRKVLEDQLTHEASTDFLTGLPNRRAFMGQLETLSNDLSAGNRGCVAIVDLDHFKSVNDRHGHLVGDEILQSFSRCASSVLRGADVIARIGGEEFGLIFYGASIEQATAICERLRSQIEGMRFHGASDDVPIRLTISAGVAELKHGRLIGDVLAGADAALYRAKAAGRNRLALAA</sequence>
<dbReference type="GO" id="GO:0052621">
    <property type="term" value="F:diguanylate cyclase activity"/>
    <property type="evidence" value="ECO:0007669"/>
    <property type="project" value="UniProtKB-EC"/>
</dbReference>
<keyword evidence="13" id="KW-1185">Reference proteome</keyword>
<dbReference type="InterPro" id="IPR050469">
    <property type="entry name" value="Diguanylate_Cyclase"/>
</dbReference>
<evidence type="ECO:0000313" key="12">
    <source>
        <dbReference type="EMBL" id="TXC69132.1"/>
    </source>
</evidence>
<keyword evidence="5 8" id="KW-1133">Transmembrane helix</keyword>
<dbReference type="EC" id="2.7.7.65" evidence="2"/>
<dbReference type="CDD" id="cd00130">
    <property type="entry name" value="PAS"/>
    <property type="match status" value="1"/>
</dbReference>
<evidence type="ECO:0000259" key="11">
    <source>
        <dbReference type="PROSITE" id="PS50887"/>
    </source>
</evidence>
<dbReference type="AlphaFoldDB" id="A0A5C6U8F7"/>
<dbReference type="PANTHER" id="PTHR45138:SF9">
    <property type="entry name" value="DIGUANYLATE CYCLASE DGCM-RELATED"/>
    <property type="match status" value="1"/>
</dbReference>
<dbReference type="InterPro" id="IPR029787">
    <property type="entry name" value="Nucleotide_cyclase"/>
</dbReference>
<name>A0A5C6U8F7_9SPHN</name>
<gene>
    <name evidence="12" type="ORF">FSZ31_09410</name>
</gene>
<accession>A0A5C6U8F7</accession>
<dbReference type="InterPro" id="IPR043128">
    <property type="entry name" value="Rev_trsase/Diguanyl_cyclase"/>
</dbReference>
<organism evidence="12 13">
    <name type="scientific">Flavisphingopyxis soli</name>
    <dbReference type="NCBI Taxonomy" id="2601267"/>
    <lineage>
        <taxon>Bacteria</taxon>
        <taxon>Pseudomonadati</taxon>
        <taxon>Pseudomonadota</taxon>
        <taxon>Alphaproteobacteria</taxon>
        <taxon>Sphingomonadales</taxon>
        <taxon>Sphingopyxidaceae</taxon>
        <taxon>Flavisphingopyxis</taxon>
    </lineage>
</organism>
<dbReference type="InterPro" id="IPR013767">
    <property type="entry name" value="PAS_fold"/>
</dbReference>
<dbReference type="SUPFAM" id="SSF55785">
    <property type="entry name" value="PYP-like sensor domain (PAS domain)"/>
    <property type="match status" value="1"/>
</dbReference>
<dbReference type="Pfam" id="PF00989">
    <property type="entry name" value="PAS"/>
    <property type="match status" value="1"/>
</dbReference>
<feature type="transmembrane region" description="Helical" evidence="8">
    <location>
        <begin position="242"/>
        <end position="261"/>
    </location>
</feature>
<dbReference type="NCBIfam" id="TIGR00229">
    <property type="entry name" value="sensory_box"/>
    <property type="match status" value="1"/>
</dbReference>
<evidence type="ECO:0000256" key="6">
    <source>
        <dbReference type="ARBA" id="ARBA00023136"/>
    </source>
</evidence>
<feature type="domain" description="PAS" evidence="9">
    <location>
        <begin position="305"/>
        <end position="375"/>
    </location>
</feature>
<feature type="domain" description="PAC" evidence="10">
    <location>
        <begin position="379"/>
        <end position="431"/>
    </location>
</feature>
<dbReference type="InterPro" id="IPR007895">
    <property type="entry name" value="MASE1"/>
</dbReference>
<dbReference type="Pfam" id="PF05231">
    <property type="entry name" value="MASE1"/>
    <property type="match status" value="1"/>
</dbReference>
<dbReference type="InterPro" id="IPR035965">
    <property type="entry name" value="PAS-like_dom_sf"/>
</dbReference>
<dbReference type="SMART" id="SM00086">
    <property type="entry name" value="PAC"/>
    <property type="match status" value="1"/>
</dbReference>
<feature type="transmembrane region" description="Helical" evidence="8">
    <location>
        <begin position="193"/>
        <end position="212"/>
    </location>
</feature>
<dbReference type="CDD" id="cd01949">
    <property type="entry name" value="GGDEF"/>
    <property type="match status" value="1"/>
</dbReference>
<dbReference type="PROSITE" id="PS50113">
    <property type="entry name" value="PAC"/>
    <property type="match status" value="1"/>
</dbReference>
<dbReference type="OrthoDB" id="9812260at2"/>
<evidence type="ECO:0000256" key="5">
    <source>
        <dbReference type="ARBA" id="ARBA00022989"/>
    </source>
</evidence>
<dbReference type="PROSITE" id="PS50112">
    <property type="entry name" value="PAS"/>
    <property type="match status" value="1"/>
</dbReference>
<keyword evidence="4 8" id="KW-0812">Transmembrane</keyword>
<evidence type="ECO:0000259" key="10">
    <source>
        <dbReference type="PROSITE" id="PS50113"/>
    </source>
</evidence>
<dbReference type="GO" id="GO:0006355">
    <property type="term" value="P:regulation of DNA-templated transcription"/>
    <property type="evidence" value="ECO:0007669"/>
    <property type="project" value="InterPro"/>
</dbReference>
<feature type="transmembrane region" description="Helical" evidence="8">
    <location>
        <begin position="12"/>
        <end position="30"/>
    </location>
</feature>
<dbReference type="SUPFAM" id="SSF55073">
    <property type="entry name" value="Nucleotide cyclase"/>
    <property type="match status" value="1"/>
</dbReference>
<evidence type="ECO:0000256" key="4">
    <source>
        <dbReference type="ARBA" id="ARBA00022692"/>
    </source>
</evidence>
<comment type="caution">
    <text evidence="12">The sequence shown here is derived from an EMBL/GenBank/DDBJ whole genome shotgun (WGS) entry which is preliminary data.</text>
</comment>
<dbReference type="RefSeq" id="WP_147123087.1">
    <property type="nucleotide sequence ID" value="NZ_VOPY01000002.1"/>
</dbReference>
<feature type="transmembrane region" description="Helical" evidence="8">
    <location>
        <begin position="121"/>
        <end position="149"/>
    </location>
</feature>
<comment type="catalytic activity">
    <reaction evidence="7">
        <text>2 GTP = 3',3'-c-di-GMP + 2 diphosphate</text>
        <dbReference type="Rhea" id="RHEA:24898"/>
        <dbReference type="ChEBI" id="CHEBI:33019"/>
        <dbReference type="ChEBI" id="CHEBI:37565"/>
        <dbReference type="ChEBI" id="CHEBI:58805"/>
        <dbReference type="EC" id="2.7.7.65"/>
    </reaction>
</comment>
<evidence type="ECO:0000256" key="2">
    <source>
        <dbReference type="ARBA" id="ARBA00012528"/>
    </source>
</evidence>